<dbReference type="EMBL" id="JAINUL010000001">
    <property type="protein sequence ID" value="MCC0095440.1"/>
    <property type="molecule type" value="Genomic_DNA"/>
</dbReference>
<accession>A0ABS8E2W3</accession>
<dbReference type="Proteomes" id="UP001520654">
    <property type="component" value="Unassembled WGS sequence"/>
</dbReference>
<evidence type="ECO:0000313" key="1">
    <source>
        <dbReference type="EMBL" id="MCC0095440.1"/>
    </source>
</evidence>
<dbReference type="PIRSF" id="PIRSF010372">
    <property type="entry name" value="PaiB"/>
    <property type="match status" value="1"/>
</dbReference>
<keyword evidence="2" id="KW-1185">Reference proteome</keyword>
<reference evidence="1 2" key="1">
    <citation type="submission" date="2021-08" db="EMBL/GenBank/DDBJ databases">
        <title>Genomic Architecture of Streptomyces flavotricini NGL1 and Streptomyces erythrochromogenes HMS4 With Differential Plant Beneficial attributes and laccase production capabilities.</title>
        <authorList>
            <person name="Salwan R."/>
            <person name="Kaur R."/>
            <person name="Sharma V."/>
        </authorList>
    </citation>
    <scope>NUCLEOTIDE SEQUENCE [LARGE SCALE GENOMIC DNA]</scope>
    <source>
        <strain evidence="1 2">NGL1</strain>
    </source>
</reference>
<protein>
    <submittedName>
        <fullName evidence="1">FMN-binding negative transcriptional regulator</fullName>
    </submittedName>
</protein>
<dbReference type="SUPFAM" id="SSF50475">
    <property type="entry name" value="FMN-binding split barrel"/>
    <property type="match status" value="1"/>
</dbReference>
<dbReference type="PANTHER" id="PTHR35802">
    <property type="entry name" value="PROTEASE SYNTHASE AND SPORULATION PROTEIN PAI 2"/>
    <property type="match status" value="1"/>
</dbReference>
<dbReference type="PANTHER" id="PTHR35802:SF1">
    <property type="entry name" value="PROTEASE SYNTHASE AND SPORULATION PROTEIN PAI 2"/>
    <property type="match status" value="1"/>
</dbReference>
<dbReference type="InterPro" id="IPR007396">
    <property type="entry name" value="TR_PAI2-type"/>
</dbReference>
<dbReference type="Gene3D" id="2.30.110.10">
    <property type="entry name" value="Electron Transport, Fmn-binding Protein, Chain A"/>
    <property type="match status" value="1"/>
</dbReference>
<organism evidence="1 2">
    <name type="scientific">Streptomyces flavotricini</name>
    <dbReference type="NCBI Taxonomy" id="66888"/>
    <lineage>
        <taxon>Bacteria</taxon>
        <taxon>Bacillati</taxon>
        <taxon>Actinomycetota</taxon>
        <taxon>Actinomycetes</taxon>
        <taxon>Kitasatosporales</taxon>
        <taxon>Streptomycetaceae</taxon>
        <taxon>Streptomyces</taxon>
    </lineage>
</organism>
<name>A0ABS8E2W3_9ACTN</name>
<comment type="caution">
    <text evidence="1">The sequence shown here is derived from an EMBL/GenBank/DDBJ whole genome shotgun (WGS) entry which is preliminary data.</text>
</comment>
<proteinExistence type="predicted"/>
<gene>
    <name evidence="1" type="ORF">K7B10_11710</name>
</gene>
<evidence type="ECO:0000313" key="2">
    <source>
        <dbReference type="Proteomes" id="UP001520654"/>
    </source>
</evidence>
<dbReference type="Pfam" id="PF04299">
    <property type="entry name" value="FMN_bind_2"/>
    <property type="match status" value="1"/>
</dbReference>
<dbReference type="RefSeq" id="WP_229336078.1">
    <property type="nucleotide sequence ID" value="NZ_JAINUL010000001.1"/>
</dbReference>
<dbReference type="InterPro" id="IPR012349">
    <property type="entry name" value="Split_barrel_FMN-bd"/>
</dbReference>
<sequence length="218" mass="24287">MYVPPIYQPEDRGWLRRIIQRYPLATMITNGERMPYATHLPVIFSPEDAAGTGGPEGATLLGHMNRANSHWDSLTDGASAQLVFTGPHGYVTPTLYRTTPAAPTWNFVSVHVQGRLRLLRTMEETLDVVQLTVDAYESAHGDGWQMDGSLDYFARIGTAVGAFRFEVESADGMFKLSQEKDPEVRSRVSERLSTADAGPSRDLGHLMREFYLDEDHAA</sequence>